<reference evidence="3" key="1">
    <citation type="submission" date="2025-08" db="UniProtKB">
        <authorList>
            <consortium name="RefSeq"/>
        </authorList>
    </citation>
    <scope>IDENTIFICATION</scope>
    <source>
        <tissue evidence="3">Muscle</tissue>
    </source>
</reference>
<feature type="region of interest" description="Disordered" evidence="1">
    <location>
        <begin position="73"/>
        <end position="251"/>
    </location>
</feature>
<dbReference type="AlphaFoldDB" id="A0A9W2WUL1"/>
<gene>
    <name evidence="3" type="primary">LOC129392393</name>
</gene>
<dbReference type="RefSeq" id="XP_054942936.1">
    <property type="nucleotide sequence ID" value="XM_055086961.1"/>
</dbReference>
<evidence type="ECO:0000313" key="2">
    <source>
        <dbReference type="Proteomes" id="UP000248484"/>
    </source>
</evidence>
<evidence type="ECO:0000313" key="3">
    <source>
        <dbReference type="RefSeq" id="XP_054942936.1"/>
    </source>
</evidence>
<name>A0A9W2WUL1_PHYMC</name>
<sequence length="251" mass="26458">MGLRTLKDSVSALPTLPSKQRGRGVWEGQEVPAPGDGLGLTLTPGRGMAGPYMTHEDISRVLEFSGWGDWKLGAAGAEPQPDPKAQWCPGAPRPIPRPLPSPAAPREDSRTLEVACRVHTHPALPLSNVPPPPTHPQPSTGGQRDSGDRTPASGRGATAHFQQPSIATAPTLPAVPLQRSCPPSLKTAGPRPRPAPSRPFLFSPQAHGPTRLRRQPSPSLKAPSLRIPSPGAGQQGGGKPRSSHRKQTDQV</sequence>
<organism evidence="2 3">
    <name type="scientific">Physeter macrocephalus</name>
    <name type="common">Sperm whale</name>
    <name type="synonym">Physeter catodon</name>
    <dbReference type="NCBI Taxonomy" id="9755"/>
    <lineage>
        <taxon>Eukaryota</taxon>
        <taxon>Metazoa</taxon>
        <taxon>Chordata</taxon>
        <taxon>Craniata</taxon>
        <taxon>Vertebrata</taxon>
        <taxon>Euteleostomi</taxon>
        <taxon>Mammalia</taxon>
        <taxon>Eutheria</taxon>
        <taxon>Laurasiatheria</taxon>
        <taxon>Artiodactyla</taxon>
        <taxon>Whippomorpha</taxon>
        <taxon>Cetacea</taxon>
        <taxon>Odontoceti</taxon>
        <taxon>Physeteridae</taxon>
        <taxon>Physeter</taxon>
    </lineage>
</organism>
<dbReference type="KEGG" id="pcad:129392393"/>
<evidence type="ECO:0000256" key="1">
    <source>
        <dbReference type="SAM" id="MobiDB-lite"/>
    </source>
</evidence>
<protein>
    <submittedName>
        <fullName evidence="3">Translation initiation factor IF-2-like isoform X1</fullName>
    </submittedName>
</protein>
<feature type="compositionally biased region" description="Pro residues" evidence="1">
    <location>
        <begin position="91"/>
        <end position="103"/>
    </location>
</feature>
<dbReference type="Proteomes" id="UP000248484">
    <property type="component" value="Chromosome 9"/>
</dbReference>
<dbReference type="GeneID" id="129392393"/>
<proteinExistence type="predicted"/>
<feature type="region of interest" description="Disordered" evidence="1">
    <location>
        <begin position="1"/>
        <end position="38"/>
    </location>
</feature>
<accession>A0A9W2WUL1</accession>
<keyword evidence="2" id="KW-1185">Reference proteome</keyword>